<gene>
    <name evidence="3" type="ORF">ENSA5_57210</name>
</gene>
<proteinExistence type="predicted"/>
<protein>
    <submittedName>
        <fullName evidence="3">Uncharacterized protein</fullName>
    </submittedName>
</protein>
<reference evidence="3 4" key="1">
    <citation type="submission" date="2018-03" db="EMBL/GenBank/DDBJ databases">
        <title>Draft Genome Sequences of the Obligatory Marine Myxobacteria Enhygromyxa salina SWB005.</title>
        <authorList>
            <person name="Poehlein A."/>
            <person name="Moghaddam J.A."/>
            <person name="Harms H."/>
            <person name="Alanjari M."/>
            <person name="Koenig G.M."/>
            <person name="Daniel R."/>
            <person name="Schaeberle T.F."/>
        </authorList>
    </citation>
    <scope>NUCLEOTIDE SEQUENCE [LARGE SCALE GENOMIC DNA]</scope>
    <source>
        <strain evidence="3 4">SWB005</strain>
    </source>
</reference>
<evidence type="ECO:0000313" key="3">
    <source>
        <dbReference type="EMBL" id="PRP91246.1"/>
    </source>
</evidence>
<feature type="region of interest" description="Disordered" evidence="2">
    <location>
        <begin position="100"/>
        <end position="127"/>
    </location>
</feature>
<organism evidence="3 4">
    <name type="scientific">Enhygromyxa salina</name>
    <dbReference type="NCBI Taxonomy" id="215803"/>
    <lineage>
        <taxon>Bacteria</taxon>
        <taxon>Pseudomonadati</taxon>
        <taxon>Myxococcota</taxon>
        <taxon>Polyangia</taxon>
        <taxon>Nannocystales</taxon>
        <taxon>Nannocystaceae</taxon>
        <taxon>Enhygromyxa</taxon>
    </lineage>
</organism>
<comment type="caution">
    <text evidence="3">The sequence shown here is derived from an EMBL/GenBank/DDBJ whole genome shotgun (WGS) entry which is preliminary data.</text>
</comment>
<dbReference type="PROSITE" id="PS50005">
    <property type="entry name" value="TPR"/>
    <property type="match status" value="1"/>
</dbReference>
<keyword evidence="1" id="KW-0802">TPR repeat</keyword>
<accession>A0A2S9XEE7</accession>
<evidence type="ECO:0000256" key="2">
    <source>
        <dbReference type="SAM" id="MobiDB-lite"/>
    </source>
</evidence>
<evidence type="ECO:0000313" key="4">
    <source>
        <dbReference type="Proteomes" id="UP000237968"/>
    </source>
</evidence>
<dbReference type="Gene3D" id="1.25.40.10">
    <property type="entry name" value="Tetratricopeptide repeat domain"/>
    <property type="match status" value="1"/>
</dbReference>
<dbReference type="SUPFAM" id="SSF48452">
    <property type="entry name" value="TPR-like"/>
    <property type="match status" value="1"/>
</dbReference>
<feature type="repeat" description="TPR" evidence="1">
    <location>
        <begin position="70"/>
        <end position="103"/>
    </location>
</feature>
<keyword evidence="4" id="KW-1185">Reference proteome</keyword>
<dbReference type="InterPro" id="IPR019734">
    <property type="entry name" value="TPR_rpt"/>
</dbReference>
<dbReference type="EMBL" id="PVNK01000250">
    <property type="protein sequence ID" value="PRP91246.1"/>
    <property type="molecule type" value="Genomic_DNA"/>
</dbReference>
<evidence type="ECO:0000256" key="1">
    <source>
        <dbReference type="PROSITE-ProRule" id="PRU00339"/>
    </source>
</evidence>
<dbReference type="InterPro" id="IPR011990">
    <property type="entry name" value="TPR-like_helical_dom_sf"/>
</dbReference>
<name>A0A2S9XEE7_9BACT</name>
<dbReference type="Proteomes" id="UP000237968">
    <property type="component" value="Unassembled WGS sequence"/>
</dbReference>
<sequence>MMRRRNARVIEQLLGELEAKRYDSALVERILAAPGAFPQLLRACFLAQDRELDAARADVDRALECGGGNPVVAFAAGLILYTTGDEQRALDQLARAAELSPNAAKQARKHGAAMASEQADAHGHDRERLEQAKRMLLKALAHYTGPKPV</sequence>
<dbReference type="AlphaFoldDB" id="A0A2S9XEE7"/>